<keyword evidence="1" id="KW-1133">Transmembrane helix</keyword>
<proteinExistence type="predicted"/>
<dbReference type="OrthoDB" id="982604at2"/>
<comment type="caution">
    <text evidence="2">The sequence shown here is derived from an EMBL/GenBank/DDBJ whole genome shotgun (WGS) entry which is preliminary data.</text>
</comment>
<feature type="transmembrane region" description="Helical" evidence="1">
    <location>
        <begin position="6"/>
        <end position="23"/>
    </location>
</feature>
<organism evidence="2 3">
    <name type="scientific">Chryseotalea sanaruensis</name>
    <dbReference type="NCBI Taxonomy" id="2482724"/>
    <lineage>
        <taxon>Bacteria</taxon>
        <taxon>Pseudomonadati</taxon>
        <taxon>Bacteroidota</taxon>
        <taxon>Cytophagia</taxon>
        <taxon>Cytophagales</taxon>
        <taxon>Chryseotaleaceae</taxon>
        <taxon>Chryseotalea</taxon>
    </lineage>
</organism>
<dbReference type="AlphaFoldDB" id="A0A401UDF6"/>
<evidence type="ECO:0000256" key="1">
    <source>
        <dbReference type="SAM" id="Phobius"/>
    </source>
</evidence>
<accession>A0A401UDF6</accession>
<reference evidence="2 3" key="1">
    <citation type="submission" date="2018-11" db="EMBL/GenBank/DDBJ databases">
        <title>Chryseotalea sanarue gen. nov., sp., nov., a member of the family Cytophagaceae, isolated from a brackish lake in Hamamatsu Japan.</title>
        <authorList>
            <person name="Maejima Y."/>
            <person name="Iino T."/>
            <person name="Muraguchi Y."/>
            <person name="Fukuda K."/>
            <person name="Ohkuma M."/>
            <person name="Moriuchi R."/>
            <person name="Dohra H."/>
            <person name="Kimbara K."/>
            <person name="Shintani M."/>
        </authorList>
    </citation>
    <scope>NUCLEOTIDE SEQUENCE [LARGE SCALE GENOMIC DNA]</scope>
    <source>
        <strain evidence="2 3">Ys</strain>
    </source>
</reference>
<dbReference type="RefSeq" id="WP_127123611.1">
    <property type="nucleotide sequence ID" value="NZ_BHXQ01000006.1"/>
</dbReference>
<keyword evidence="3" id="KW-1185">Reference proteome</keyword>
<gene>
    <name evidence="2" type="ORF">SanaruYs_32020</name>
</gene>
<dbReference type="EMBL" id="BHXQ01000006">
    <property type="protein sequence ID" value="GCC52961.1"/>
    <property type="molecule type" value="Genomic_DNA"/>
</dbReference>
<evidence type="ECO:0000313" key="3">
    <source>
        <dbReference type="Proteomes" id="UP000288227"/>
    </source>
</evidence>
<evidence type="ECO:0000313" key="2">
    <source>
        <dbReference type="EMBL" id="GCC52961.1"/>
    </source>
</evidence>
<sequence>MKIKQLIILSLAFVLPISIFIFLKTMGKNEFAVEPFYQQGVIEVSSECGPQYQTPYAVPQNVLIDISWNENDSLTLYIFDAETEMTGEVSRRMGEKLATDELSAYVLTSDSSEVLKQHALPVLVKDVVTLDQLMECMLIMEKGKNAVLLDKQRRIRGYYDLADREELDRLAVELTIILKKY</sequence>
<keyword evidence="1" id="KW-0812">Transmembrane</keyword>
<protein>
    <submittedName>
        <fullName evidence="2">SCO family protein</fullName>
    </submittedName>
</protein>
<name>A0A401UDF6_9BACT</name>
<keyword evidence="1" id="KW-0472">Membrane</keyword>
<dbReference type="Proteomes" id="UP000288227">
    <property type="component" value="Unassembled WGS sequence"/>
</dbReference>